<evidence type="ECO:0000256" key="1">
    <source>
        <dbReference type="SAM" id="MobiDB-lite"/>
    </source>
</evidence>
<dbReference type="AlphaFoldDB" id="A0A7S2UJR4"/>
<organism evidence="2">
    <name type="scientific">Attheya septentrionalis</name>
    <dbReference type="NCBI Taxonomy" id="420275"/>
    <lineage>
        <taxon>Eukaryota</taxon>
        <taxon>Sar</taxon>
        <taxon>Stramenopiles</taxon>
        <taxon>Ochrophyta</taxon>
        <taxon>Bacillariophyta</taxon>
        <taxon>Coscinodiscophyceae</taxon>
        <taxon>Chaetocerotophycidae</taxon>
        <taxon>Chaetocerotales</taxon>
        <taxon>Attheyaceae</taxon>
        <taxon>Attheya</taxon>
    </lineage>
</organism>
<dbReference type="EMBL" id="HBHQ01017135">
    <property type="protein sequence ID" value="CAD9819638.1"/>
    <property type="molecule type" value="Transcribed_RNA"/>
</dbReference>
<gene>
    <name evidence="2" type="ORF">ASEP1449_LOCUS11471</name>
</gene>
<proteinExistence type="predicted"/>
<accession>A0A7S2UJR4</accession>
<name>A0A7S2UJR4_9STRA</name>
<evidence type="ECO:0000313" key="2">
    <source>
        <dbReference type="EMBL" id="CAD9819638.1"/>
    </source>
</evidence>
<reference evidence="2" key="1">
    <citation type="submission" date="2021-01" db="EMBL/GenBank/DDBJ databases">
        <authorList>
            <person name="Corre E."/>
            <person name="Pelletier E."/>
            <person name="Niang G."/>
            <person name="Scheremetjew M."/>
            <person name="Finn R."/>
            <person name="Kale V."/>
            <person name="Holt S."/>
            <person name="Cochrane G."/>
            <person name="Meng A."/>
            <person name="Brown T."/>
            <person name="Cohen L."/>
        </authorList>
    </citation>
    <scope>NUCLEOTIDE SEQUENCE</scope>
    <source>
        <strain evidence="2">CCMP2084</strain>
    </source>
</reference>
<feature type="region of interest" description="Disordered" evidence="1">
    <location>
        <begin position="298"/>
        <end position="330"/>
    </location>
</feature>
<protein>
    <submittedName>
        <fullName evidence="2">Uncharacterized protein</fullName>
    </submittedName>
</protein>
<feature type="region of interest" description="Disordered" evidence="1">
    <location>
        <begin position="191"/>
        <end position="215"/>
    </location>
</feature>
<sequence length="454" mass="52138">MDNNNNNNNNNDTRPMSREWFDCARHGNPDLVMNTQWNPFGLALLARFVWTKEQQQQQEHHASNRRSPEDCWSIYFPHVAHLLCGPNTRINKDDDDVDDDDENVQEWQRRKLLHGRKEGLELLESLLVATENDPSTTGSIVVVPWEHLEDHPMTHTTMNMTRSSTPLLADLMAHPLCPVGTVQLILNQVMSSSSSTQNKNRKNPGEEEDPPTTTRNTQYYLQLARSTLARYHPMYQVECLHRALIPNCPYPMLQPLLLDWMRPLGILSDDNDHTHTTRAYLVSRVLHPLIQTWMDHENKGAHDPHTTTTTTTTTHSIHSNHETTATTTTTNTISTTKRLVQVDQLMEQMEFHVSTISLVRLFLLQEHDDDNTLRLGSNATAQSYHFMSRALFEFNDVLESQLQRWSSADANNNKDATTNESVAPSNFFKLYLLQDAIHELRDTAQSKKLNTFPS</sequence>